<dbReference type="NCBIfam" id="NF004314">
    <property type="entry name" value="PRK05710.1-3"/>
    <property type="match status" value="1"/>
</dbReference>
<feature type="binding site" evidence="7">
    <location>
        <position position="48"/>
    </location>
    <ligand>
        <name>L-glutamate</name>
        <dbReference type="ChEBI" id="CHEBI:29985"/>
    </ligand>
</feature>
<feature type="binding site" evidence="7">
    <location>
        <position position="174"/>
    </location>
    <ligand>
        <name>L-glutamate</name>
        <dbReference type="ChEBI" id="CHEBI:29985"/>
    </ligand>
</feature>
<dbReference type="GO" id="GO:0005524">
    <property type="term" value="F:ATP binding"/>
    <property type="evidence" value="ECO:0007669"/>
    <property type="project" value="UniProtKB-KW"/>
</dbReference>
<dbReference type="PRINTS" id="PR00987">
    <property type="entry name" value="TRNASYNTHGLU"/>
</dbReference>
<dbReference type="InterPro" id="IPR049940">
    <property type="entry name" value="GluQ/Sye"/>
</dbReference>
<dbReference type="GO" id="GO:0008270">
    <property type="term" value="F:zinc ion binding"/>
    <property type="evidence" value="ECO:0007669"/>
    <property type="project" value="UniProtKB-UniRule"/>
</dbReference>
<comment type="cofactor">
    <cofactor evidence="7">
        <name>Zn(2+)</name>
        <dbReference type="ChEBI" id="CHEBI:29105"/>
    </cofactor>
    <text evidence="7">Binds 1 zinc ion per subunit.</text>
</comment>
<protein>
    <recommendedName>
        <fullName evidence="7">Glutamyl-Q tRNA(Asp) synthetase</fullName>
        <shortName evidence="7">Glu-Q-RSs</shortName>
        <ecNumber evidence="7">6.1.1.-</ecNumber>
    </recommendedName>
</protein>
<proteinExistence type="inferred from homology"/>
<dbReference type="Gene3D" id="3.40.50.620">
    <property type="entry name" value="HUPs"/>
    <property type="match status" value="1"/>
</dbReference>
<evidence type="ECO:0000256" key="3">
    <source>
        <dbReference type="ARBA" id="ARBA00022741"/>
    </source>
</evidence>
<keyword evidence="4 7" id="KW-0862">Zinc</keyword>
<organism evidence="10 11">
    <name type="scientific">Elongatibacter sediminis</name>
    <dbReference type="NCBI Taxonomy" id="3119006"/>
    <lineage>
        <taxon>Bacteria</taxon>
        <taxon>Pseudomonadati</taxon>
        <taxon>Pseudomonadota</taxon>
        <taxon>Gammaproteobacteria</taxon>
        <taxon>Chromatiales</taxon>
        <taxon>Wenzhouxiangellaceae</taxon>
        <taxon>Elongatibacter</taxon>
    </lineage>
</organism>
<evidence type="ECO:0000256" key="2">
    <source>
        <dbReference type="ARBA" id="ARBA00022723"/>
    </source>
</evidence>
<evidence type="ECO:0000313" key="10">
    <source>
        <dbReference type="EMBL" id="MEJ8567545.1"/>
    </source>
</evidence>
<dbReference type="InterPro" id="IPR022380">
    <property type="entry name" value="Glu-Q_tRNA(Asp)_Synthase"/>
</dbReference>
<feature type="domain" description="Glutamyl/glutaminyl-tRNA synthetase class Ib catalytic" evidence="9">
    <location>
        <begin position="130"/>
        <end position="235"/>
    </location>
</feature>
<dbReference type="RefSeq" id="WP_354694863.1">
    <property type="nucleotide sequence ID" value="NZ_JAZHOG010000004.1"/>
</dbReference>
<feature type="binding site" evidence="7">
    <location>
        <position position="121"/>
    </location>
    <ligand>
        <name>Zn(2+)</name>
        <dbReference type="ChEBI" id="CHEBI:29105"/>
    </ligand>
</feature>
<feature type="binding site" evidence="7">
    <location>
        <position position="233"/>
    </location>
    <ligand>
        <name>ATP</name>
        <dbReference type="ChEBI" id="CHEBI:30616"/>
    </ligand>
</feature>
<keyword evidence="5 7" id="KW-0067">ATP-binding</keyword>
<name>A0AAW9RGI6_9GAMM</name>
<keyword evidence="1 7" id="KW-0436">Ligase</keyword>
<dbReference type="GO" id="GO:0006400">
    <property type="term" value="P:tRNA modification"/>
    <property type="evidence" value="ECO:0007669"/>
    <property type="project" value="InterPro"/>
</dbReference>
<keyword evidence="6 7" id="KW-0030">Aminoacyl-tRNA synthetase</keyword>
<feature type="short sequence motif" description="'KMSKS' region" evidence="7">
    <location>
        <begin position="230"/>
        <end position="234"/>
    </location>
</feature>
<gene>
    <name evidence="10" type="primary">gluQRS</name>
    <name evidence="7" type="synonym">gluQ</name>
    <name evidence="10" type="ORF">V3330_07895</name>
</gene>
<feature type="short sequence motif" description="'HIGH' region" evidence="7">
    <location>
        <begin position="15"/>
        <end position="25"/>
    </location>
</feature>
<keyword evidence="3 7" id="KW-0547">Nucleotide-binding</keyword>
<comment type="caution">
    <text evidence="10">The sequence shown here is derived from an EMBL/GenBank/DDBJ whole genome shotgun (WGS) entry which is preliminary data.</text>
</comment>
<comment type="function">
    <text evidence="7">Catalyzes the tRNA-independent activation of glutamate in presence of ATP and the subsequent transfer of glutamate onto a tRNA(Asp). Glutamate is transferred on the 2-amino-5-(4,5-dihydroxy-2-cyclopenten-1-yl) moiety of the queuosine in the wobble position of the QUC anticodon.</text>
</comment>
<feature type="binding site" evidence="7">
    <location>
        <begin position="12"/>
        <end position="16"/>
    </location>
    <ligand>
        <name>L-glutamate</name>
        <dbReference type="ChEBI" id="CHEBI:29985"/>
    </ligand>
</feature>
<feature type="binding site" evidence="7">
    <location>
        <position position="117"/>
    </location>
    <ligand>
        <name>Zn(2+)</name>
        <dbReference type="ChEBI" id="CHEBI:29105"/>
    </ligand>
</feature>
<feature type="domain" description="Glutamyl/glutaminyl-tRNA synthetase class Ib catalytic" evidence="9">
    <location>
        <begin position="12"/>
        <end position="112"/>
    </location>
</feature>
<dbReference type="InterPro" id="IPR000924">
    <property type="entry name" value="Glu/Gln-tRNA-synth"/>
</dbReference>
<sequence length="296" mass="31995">MGRHHHIHYVGRFAPSPTGDLHFGSLVAALASYLEARRHHGDWLIRIEDLDPPRVVSGSAERIVTDLARFGMTSDRPIVFQSERFAAYAEAIQSLLANGLAYWCGCSRRDLNADGSYPGTCANGLPPGRKPRAVRLRVPAERVRFVDRIQGPVSCDLSVAGDFVIRRADGLAAYQLAVALDDAFQGITDVVRGADLLDSTARQIHVLSCLGLPAPDYAHVPVVMGADGGKLSKSTASDPVRSGEEIHALRAALEFLGHPPPLVDFESTWAWALENWTIKQVPARPPGPTGLWGADG</sequence>
<dbReference type="GO" id="GO:0005829">
    <property type="term" value="C:cytosol"/>
    <property type="evidence" value="ECO:0007669"/>
    <property type="project" value="TreeGrafter"/>
</dbReference>
<dbReference type="EMBL" id="JAZHOG010000004">
    <property type="protein sequence ID" value="MEJ8567545.1"/>
    <property type="molecule type" value="Genomic_DNA"/>
</dbReference>
<keyword evidence="2 7" id="KW-0479">Metal-binding</keyword>
<dbReference type="HAMAP" id="MF_01428">
    <property type="entry name" value="Glu_Q_tRNA_synth"/>
    <property type="match status" value="1"/>
</dbReference>
<dbReference type="GO" id="GO:0006424">
    <property type="term" value="P:glutamyl-tRNA aminoacylation"/>
    <property type="evidence" value="ECO:0007669"/>
    <property type="project" value="InterPro"/>
</dbReference>
<reference evidence="10 11" key="1">
    <citation type="submission" date="2024-02" db="EMBL/GenBank/DDBJ databases">
        <title>A novel Wenzhouxiangellaceae bacterium, isolated from coastal sediments.</title>
        <authorList>
            <person name="Du Z.-J."/>
            <person name="Ye Y.-Q."/>
            <person name="Zhang X.-Y."/>
        </authorList>
    </citation>
    <scope>NUCLEOTIDE SEQUENCE [LARGE SCALE GENOMIC DNA]</scope>
    <source>
        <strain evidence="10 11">CH-27</strain>
    </source>
</reference>
<evidence type="ECO:0000259" key="9">
    <source>
        <dbReference type="Pfam" id="PF00749"/>
    </source>
</evidence>
<evidence type="ECO:0000256" key="6">
    <source>
        <dbReference type="ARBA" id="ARBA00023146"/>
    </source>
</evidence>
<feature type="binding site" evidence="7">
    <location>
        <position position="192"/>
    </location>
    <ligand>
        <name>L-glutamate</name>
        <dbReference type="ChEBI" id="CHEBI:29985"/>
    </ligand>
</feature>
<dbReference type="PANTHER" id="PTHR43311">
    <property type="entry name" value="GLUTAMATE--TRNA LIGASE"/>
    <property type="match status" value="1"/>
</dbReference>
<keyword evidence="8" id="KW-0648">Protein biosynthesis</keyword>
<dbReference type="PANTHER" id="PTHR43311:SF1">
    <property type="entry name" value="GLUTAMYL-Q TRNA(ASP) SYNTHETASE"/>
    <property type="match status" value="1"/>
</dbReference>
<dbReference type="GO" id="GO:0004818">
    <property type="term" value="F:glutamate-tRNA ligase activity"/>
    <property type="evidence" value="ECO:0007669"/>
    <property type="project" value="TreeGrafter"/>
</dbReference>
<dbReference type="InterPro" id="IPR014729">
    <property type="entry name" value="Rossmann-like_a/b/a_fold"/>
</dbReference>
<accession>A0AAW9RGI6</accession>
<keyword evidence="11" id="KW-1185">Reference proteome</keyword>
<evidence type="ECO:0000256" key="5">
    <source>
        <dbReference type="ARBA" id="ARBA00022840"/>
    </source>
</evidence>
<dbReference type="SUPFAM" id="SSF52374">
    <property type="entry name" value="Nucleotidylyl transferase"/>
    <property type="match status" value="1"/>
</dbReference>
<dbReference type="InterPro" id="IPR020058">
    <property type="entry name" value="Glu/Gln-tRNA-synth_Ib_cat-dom"/>
</dbReference>
<evidence type="ECO:0000313" key="11">
    <source>
        <dbReference type="Proteomes" id="UP001359886"/>
    </source>
</evidence>
<feature type="binding site" evidence="7">
    <location>
        <position position="104"/>
    </location>
    <ligand>
        <name>Zn(2+)</name>
        <dbReference type="ChEBI" id="CHEBI:29105"/>
    </ligand>
</feature>
<evidence type="ECO:0000256" key="8">
    <source>
        <dbReference type="RuleBase" id="RU363037"/>
    </source>
</evidence>
<dbReference type="AlphaFoldDB" id="A0AAW9RGI6"/>
<dbReference type="EC" id="6.1.1.-" evidence="7"/>
<comment type="similarity">
    <text evidence="7">Belongs to the class-I aminoacyl-tRNA synthetase family. GluQ subfamily.</text>
</comment>
<evidence type="ECO:0000256" key="7">
    <source>
        <dbReference type="HAMAP-Rule" id="MF_01428"/>
    </source>
</evidence>
<evidence type="ECO:0000256" key="1">
    <source>
        <dbReference type="ARBA" id="ARBA00022598"/>
    </source>
</evidence>
<dbReference type="Proteomes" id="UP001359886">
    <property type="component" value="Unassembled WGS sequence"/>
</dbReference>
<dbReference type="NCBIfam" id="TIGR03838">
    <property type="entry name" value="queuosine_YadB"/>
    <property type="match status" value="1"/>
</dbReference>
<dbReference type="Pfam" id="PF00749">
    <property type="entry name" value="tRNA-synt_1c"/>
    <property type="match status" value="2"/>
</dbReference>
<evidence type="ECO:0000256" key="4">
    <source>
        <dbReference type="ARBA" id="ARBA00022833"/>
    </source>
</evidence>
<feature type="binding site" evidence="7">
    <location>
        <position position="106"/>
    </location>
    <ligand>
        <name>Zn(2+)</name>
        <dbReference type="ChEBI" id="CHEBI:29105"/>
    </ligand>
</feature>